<sequence>MKTRSQFEAFNKQIRHAESTNKAILDAAKPLLEMLHSNGTRPSLVGEGFAETCSEEQALALMNEAQGAATTLTLPPSLCVTSASHACLGDLFADSSVLSYTSISLTVCVPRWQHVRLKRH</sequence>
<comment type="caution">
    <text evidence="1">The sequence shown here is derived from an EMBL/GenBank/DDBJ whole genome shotgun (WGS) entry which is preliminary data.</text>
</comment>
<evidence type="ECO:0000313" key="1">
    <source>
        <dbReference type="EMBL" id="KAF0892033.1"/>
    </source>
</evidence>
<proteinExistence type="predicted"/>
<dbReference type="EMBL" id="SPHZ02000011">
    <property type="protein sequence ID" value="KAF0892033.1"/>
    <property type="molecule type" value="Genomic_DNA"/>
</dbReference>
<reference evidence="1 2" key="1">
    <citation type="submission" date="2019-11" db="EMBL/GenBank/DDBJ databases">
        <title>Whole genome sequence of Oryza granulata.</title>
        <authorList>
            <person name="Li W."/>
        </authorList>
    </citation>
    <scope>NUCLEOTIDE SEQUENCE [LARGE SCALE GENOMIC DNA]</scope>
    <source>
        <strain evidence="2">cv. Menghai</strain>
        <tissue evidence="1">Leaf</tissue>
    </source>
</reference>
<keyword evidence="2" id="KW-1185">Reference proteome</keyword>
<organism evidence="1 2">
    <name type="scientific">Oryza meyeriana var. granulata</name>
    <dbReference type="NCBI Taxonomy" id="110450"/>
    <lineage>
        <taxon>Eukaryota</taxon>
        <taxon>Viridiplantae</taxon>
        <taxon>Streptophyta</taxon>
        <taxon>Embryophyta</taxon>
        <taxon>Tracheophyta</taxon>
        <taxon>Spermatophyta</taxon>
        <taxon>Magnoliopsida</taxon>
        <taxon>Liliopsida</taxon>
        <taxon>Poales</taxon>
        <taxon>Poaceae</taxon>
        <taxon>BOP clade</taxon>
        <taxon>Oryzoideae</taxon>
        <taxon>Oryzeae</taxon>
        <taxon>Oryzinae</taxon>
        <taxon>Oryza</taxon>
        <taxon>Oryza meyeriana</taxon>
    </lineage>
</organism>
<accession>A0A6G1BXD8</accession>
<evidence type="ECO:0000313" key="2">
    <source>
        <dbReference type="Proteomes" id="UP000479710"/>
    </source>
</evidence>
<protein>
    <submittedName>
        <fullName evidence="1">Uncharacterized protein</fullName>
    </submittedName>
</protein>
<dbReference type="AlphaFoldDB" id="A0A6G1BXD8"/>
<gene>
    <name evidence="1" type="ORF">E2562_012505</name>
</gene>
<name>A0A6G1BXD8_9ORYZ</name>
<dbReference type="Proteomes" id="UP000479710">
    <property type="component" value="Unassembled WGS sequence"/>
</dbReference>